<dbReference type="EMBL" id="MU250556">
    <property type="protein sequence ID" value="KAG7441862.1"/>
    <property type="molecule type" value="Genomic_DNA"/>
</dbReference>
<proteinExistence type="predicted"/>
<keyword evidence="2" id="KW-1185">Reference proteome</keyword>
<dbReference type="AlphaFoldDB" id="A0A9P8APH2"/>
<dbReference type="GeneID" id="66100041"/>
<gene>
    <name evidence="1" type="ORF">BT62DRAFT_1011176</name>
</gene>
<comment type="caution">
    <text evidence="1">The sequence shown here is derived from an EMBL/GenBank/DDBJ whole genome shotgun (WGS) entry which is preliminary data.</text>
</comment>
<accession>A0A9P8APH2</accession>
<dbReference type="Proteomes" id="UP000812287">
    <property type="component" value="Unassembled WGS sequence"/>
</dbReference>
<evidence type="ECO:0000313" key="1">
    <source>
        <dbReference type="EMBL" id="KAG7441862.1"/>
    </source>
</evidence>
<reference evidence="1" key="1">
    <citation type="submission" date="2020-11" db="EMBL/GenBank/DDBJ databases">
        <title>Adaptations for nitrogen fixation in a non-lichenized fungal sporocarp promotes dispersal by wood-feeding termites.</title>
        <authorList>
            <consortium name="DOE Joint Genome Institute"/>
            <person name="Koch R.A."/>
            <person name="Yoon G."/>
            <person name="Arayal U."/>
            <person name="Lail K."/>
            <person name="Amirebrahimi M."/>
            <person name="Labutti K."/>
            <person name="Lipzen A."/>
            <person name="Riley R."/>
            <person name="Barry K."/>
            <person name="Henrissat B."/>
            <person name="Grigoriev I.V."/>
            <person name="Herr J.R."/>
            <person name="Aime M.C."/>
        </authorList>
    </citation>
    <scope>NUCLEOTIDE SEQUENCE</scope>
    <source>
        <strain evidence="1">MCA 3950</strain>
    </source>
</reference>
<evidence type="ECO:0000313" key="2">
    <source>
        <dbReference type="Proteomes" id="UP000812287"/>
    </source>
</evidence>
<dbReference type="RefSeq" id="XP_043035362.1">
    <property type="nucleotide sequence ID" value="XM_043177754.1"/>
</dbReference>
<sequence>MSSVRTWQGPGSRKLAEQSIAIFSSPYRFIDAYRAIEQLNRSVVRTRHQILSVEEGSSVYTHNALDTPLFHIHLAAELRAVVTPLPEYFLPLITRYIHPSRSVPLTQSLPVGPHFDGSSWRFKAISRILE</sequence>
<name>A0A9P8APH2_9AGAR</name>
<protein>
    <submittedName>
        <fullName evidence="1">Uncharacterized protein</fullName>
    </submittedName>
</protein>
<organism evidence="1 2">
    <name type="scientific">Guyanagaster necrorhizus</name>
    <dbReference type="NCBI Taxonomy" id="856835"/>
    <lineage>
        <taxon>Eukaryota</taxon>
        <taxon>Fungi</taxon>
        <taxon>Dikarya</taxon>
        <taxon>Basidiomycota</taxon>
        <taxon>Agaricomycotina</taxon>
        <taxon>Agaricomycetes</taxon>
        <taxon>Agaricomycetidae</taxon>
        <taxon>Agaricales</taxon>
        <taxon>Marasmiineae</taxon>
        <taxon>Physalacriaceae</taxon>
        <taxon>Guyanagaster</taxon>
    </lineage>
</organism>